<accession>A0A655XVZ2</accession>
<sequence length="62" mass="6930">MACHQVISVAANVEAEKTPEAVAVSKPVNHTLFIDSFLVSFERDCLCFVRRYSGEQKLQCRG</sequence>
<dbReference type="Proteomes" id="UP000041770">
    <property type="component" value="Unassembled WGS sequence"/>
</dbReference>
<proteinExistence type="predicted"/>
<name>A0A655XVZ2_VIBCL</name>
<organism evidence="1 2">
    <name type="scientific">Vibrio cholerae</name>
    <dbReference type="NCBI Taxonomy" id="666"/>
    <lineage>
        <taxon>Bacteria</taxon>
        <taxon>Pseudomonadati</taxon>
        <taxon>Pseudomonadota</taxon>
        <taxon>Gammaproteobacteria</taxon>
        <taxon>Vibrionales</taxon>
        <taxon>Vibrionaceae</taxon>
        <taxon>Vibrio</taxon>
    </lineage>
</organism>
<evidence type="ECO:0000313" key="1">
    <source>
        <dbReference type="EMBL" id="CSC24585.1"/>
    </source>
</evidence>
<protein>
    <submittedName>
        <fullName evidence="1">Uncharacterized protein</fullName>
    </submittedName>
</protein>
<reference evidence="1 2" key="1">
    <citation type="submission" date="2015-07" db="EMBL/GenBank/DDBJ databases">
        <authorList>
            <consortium name="Pathogen Informatics"/>
        </authorList>
    </citation>
    <scope>NUCLEOTIDE SEQUENCE [LARGE SCALE GENOMIC DNA]</scope>
    <source>
        <strain evidence="1 2">A316</strain>
    </source>
</reference>
<dbReference type="AlphaFoldDB" id="A0A655XVZ2"/>
<dbReference type="EMBL" id="CWQY01000004">
    <property type="protein sequence ID" value="CSC24585.1"/>
    <property type="molecule type" value="Genomic_DNA"/>
</dbReference>
<evidence type="ECO:0000313" key="2">
    <source>
        <dbReference type="Proteomes" id="UP000041770"/>
    </source>
</evidence>
<gene>
    <name evidence="1" type="ORF">ERS013200_00947</name>
</gene>